<organism evidence="12 13">
    <name type="scientific">Lactonifactor longoviformis DSM 17459</name>
    <dbReference type="NCBI Taxonomy" id="1122155"/>
    <lineage>
        <taxon>Bacteria</taxon>
        <taxon>Bacillati</taxon>
        <taxon>Bacillota</taxon>
        <taxon>Clostridia</taxon>
        <taxon>Eubacteriales</taxon>
        <taxon>Clostridiaceae</taxon>
        <taxon>Lactonifactor</taxon>
    </lineage>
</organism>
<proteinExistence type="predicted"/>
<keyword evidence="5" id="KW-0762">Sugar transport</keyword>
<dbReference type="CDD" id="cd03215">
    <property type="entry name" value="ABC_Carb_Monos_II"/>
    <property type="match status" value="1"/>
</dbReference>
<feature type="domain" description="ABC transporter" evidence="11">
    <location>
        <begin position="7"/>
        <end position="245"/>
    </location>
</feature>
<dbReference type="CDD" id="cd03216">
    <property type="entry name" value="ABC_Carb_Monos_I"/>
    <property type="match status" value="1"/>
</dbReference>
<dbReference type="InterPro" id="IPR050107">
    <property type="entry name" value="ABC_carbohydrate_import_ATPase"/>
</dbReference>
<keyword evidence="4" id="KW-1003">Cell membrane</keyword>
<feature type="domain" description="ABC transporter" evidence="11">
    <location>
        <begin position="255"/>
        <end position="500"/>
    </location>
</feature>
<dbReference type="FunFam" id="3.40.50.300:FF:000126">
    <property type="entry name" value="Galactose/methyl galactoside import ATP-binding protein MglA"/>
    <property type="match status" value="1"/>
</dbReference>
<accession>A0A1M5A3W8</accession>
<protein>
    <submittedName>
        <fullName evidence="12">Inositol transport system ATP-binding protein</fullName>
    </submittedName>
</protein>
<name>A0A1M5A3W8_9CLOT</name>
<dbReference type="InterPro" id="IPR003593">
    <property type="entry name" value="AAA+_ATPase"/>
</dbReference>
<evidence type="ECO:0000259" key="11">
    <source>
        <dbReference type="PROSITE" id="PS50893"/>
    </source>
</evidence>
<dbReference type="OrthoDB" id="9771863at2"/>
<dbReference type="Gene3D" id="3.40.50.300">
    <property type="entry name" value="P-loop containing nucleotide triphosphate hydrolases"/>
    <property type="match status" value="2"/>
</dbReference>
<dbReference type="EMBL" id="FQVI01000018">
    <property type="protein sequence ID" value="SHF24905.1"/>
    <property type="molecule type" value="Genomic_DNA"/>
</dbReference>
<sequence length="527" mass="58539">MKQEVVLQMEGIDKSFGNVKVLNNVSFELKRGTLHALMGENGAGKSTLMKILNGIYKKDAGRILLKGEEVNISNPKAAQDLGISMIHQELTSLPDLSVAANIFLGREYLKGPGGMFVDEKEMYRQAGIALEGIKAPIDPRANIRFLSVAQAQLVEIAKAISCKADIIVMDEPTSAITSSEVENLFETIETLKRQGKAIIYISHKMDEIFRIADEITVLRDGEKIDTRPASEMNHEVLVSMMVGRELNQQFYKSKVSIGEVVFQVKNFSRGGKFKDISFDLKKGEILGIAGLMGAGRTEVAEAVFGIHPPDSGEIVLNGRNYLFKTPKEAIRRGLAFVTEDRKLTGLNLVADIKENITIANLKKYCKAGQFIKKAKEKEIAEDYIKKLSIKTPSCTKMTGQLSGGNQQKVVLARWLSCNPRIMILDEPTRGIDVAAKSEIYRLMSEYVAEGNSIIMISSELPEILGMCDRVLVMHEGEITGTFLREEVTQEGIMACAAGIRRKEISIEHTERRQHETESYGNEIYKDI</sequence>
<gene>
    <name evidence="12" type="ORF">SAMN02745158_03018</name>
</gene>
<dbReference type="SMART" id="SM00382">
    <property type="entry name" value="AAA"/>
    <property type="match status" value="2"/>
</dbReference>
<dbReference type="PANTHER" id="PTHR43790">
    <property type="entry name" value="CARBOHYDRATE TRANSPORT ATP-BINDING PROTEIN MG119-RELATED"/>
    <property type="match status" value="1"/>
</dbReference>
<keyword evidence="3" id="KW-0813">Transport</keyword>
<evidence type="ECO:0000256" key="9">
    <source>
        <dbReference type="ARBA" id="ARBA00022967"/>
    </source>
</evidence>
<evidence type="ECO:0000256" key="8">
    <source>
        <dbReference type="ARBA" id="ARBA00022840"/>
    </source>
</evidence>
<dbReference type="RefSeq" id="WP_072853218.1">
    <property type="nucleotide sequence ID" value="NZ_FQVI01000018.1"/>
</dbReference>
<dbReference type="FunFam" id="3.40.50.300:FF:000127">
    <property type="entry name" value="Ribose import ATP-binding protein RbsA"/>
    <property type="match status" value="1"/>
</dbReference>
<dbReference type="GO" id="GO:0005524">
    <property type="term" value="F:ATP binding"/>
    <property type="evidence" value="ECO:0007669"/>
    <property type="project" value="UniProtKB-KW"/>
</dbReference>
<dbReference type="InterPro" id="IPR003439">
    <property type="entry name" value="ABC_transporter-like_ATP-bd"/>
</dbReference>
<evidence type="ECO:0000256" key="3">
    <source>
        <dbReference type="ARBA" id="ARBA00022448"/>
    </source>
</evidence>
<dbReference type="STRING" id="1122155.SAMN02745158_03018"/>
<dbReference type="PROSITE" id="PS50893">
    <property type="entry name" value="ABC_TRANSPORTER_2"/>
    <property type="match status" value="2"/>
</dbReference>
<keyword evidence="6" id="KW-0677">Repeat</keyword>
<dbReference type="GO" id="GO:0016887">
    <property type="term" value="F:ATP hydrolysis activity"/>
    <property type="evidence" value="ECO:0007669"/>
    <property type="project" value="InterPro"/>
</dbReference>
<evidence type="ECO:0000256" key="6">
    <source>
        <dbReference type="ARBA" id="ARBA00022737"/>
    </source>
</evidence>
<keyword evidence="9" id="KW-1278">Translocase</keyword>
<dbReference type="PROSITE" id="PS00211">
    <property type="entry name" value="ABC_TRANSPORTER_1"/>
    <property type="match status" value="1"/>
</dbReference>
<keyword evidence="8 12" id="KW-0067">ATP-binding</keyword>
<dbReference type="PANTHER" id="PTHR43790:SF3">
    <property type="entry name" value="D-ALLOSE IMPORT ATP-BINDING PROTEIN ALSA-RELATED"/>
    <property type="match status" value="1"/>
</dbReference>
<dbReference type="Proteomes" id="UP000184245">
    <property type="component" value="Unassembled WGS sequence"/>
</dbReference>
<keyword evidence="10" id="KW-0472">Membrane</keyword>
<evidence type="ECO:0000256" key="4">
    <source>
        <dbReference type="ARBA" id="ARBA00022475"/>
    </source>
</evidence>
<evidence type="ECO:0000313" key="13">
    <source>
        <dbReference type="Proteomes" id="UP000184245"/>
    </source>
</evidence>
<dbReference type="AlphaFoldDB" id="A0A1M5A3W8"/>
<dbReference type="Pfam" id="PF00005">
    <property type="entry name" value="ABC_tran"/>
    <property type="match status" value="2"/>
</dbReference>
<keyword evidence="13" id="KW-1185">Reference proteome</keyword>
<dbReference type="GO" id="GO:0015749">
    <property type="term" value="P:monosaccharide transmembrane transport"/>
    <property type="evidence" value="ECO:0007669"/>
    <property type="project" value="UniProtKB-ARBA"/>
</dbReference>
<dbReference type="InterPro" id="IPR027417">
    <property type="entry name" value="P-loop_NTPase"/>
</dbReference>
<dbReference type="SUPFAM" id="SSF52540">
    <property type="entry name" value="P-loop containing nucleoside triphosphate hydrolases"/>
    <property type="match status" value="2"/>
</dbReference>
<dbReference type="InterPro" id="IPR017871">
    <property type="entry name" value="ABC_transporter-like_CS"/>
</dbReference>
<comment type="subcellular location">
    <subcellularLocation>
        <location evidence="2">Cell inner membrane</location>
    </subcellularLocation>
    <subcellularLocation>
        <location evidence="1">Cell membrane</location>
        <topology evidence="1">Peripheral membrane protein</topology>
    </subcellularLocation>
</comment>
<reference evidence="12 13" key="1">
    <citation type="submission" date="2016-11" db="EMBL/GenBank/DDBJ databases">
        <authorList>
            <person name="Jaros S."/>
            <person name="Januszkiewicz K."/>
            <person name="Wedrychowicz H."/>
        </authorList>
    </citation>
    <scope>NUCLEOTIDE SEQUENCE [LARGE SCALE GENOMIC DNA]</scope>
    <source>
        <strain evidence="12 13">DSM 17459</strain>
    </source>
</reference>
<evidence type="ECO:0000313" key="12">
    <source>
        <dbReference type="EMBL" id="SHF24905.1"/>
    </source>
</evidence>
<evidence type="ECO:0000256" key="1">
    <source>
        <dbReference type="ARBA" id="ARBA00004202"/>
    </source>
</evidence>
<evidence type="ECO:0000256" key="7">
    <source>
        <dbReference type="ARBA" id="ARBA00022741"/>
    </source>
</evidence>
<dbReference type="GO" id="GO:0005886">
    <property type="term" value="C:plasma membrane"/>
    <property type="evidence" value="ECO:0007669"/>
    <property type="project" value="UniProtKB-SubCell"/>
</dbReference>
<evidence type="ECO:0000256" key="2">
    <source>
        <dbReference type="ARBA" id="ARBA00004533"/>
    </source>
</evidence>
<keyword evidence="7" id="KW-0547">Nucleotide-binding</keyword>
<evidence type="ECO:0000256" key="5">
    <source>
        <dbReference type="ARBA" id="ARBA00022597"/>
    </source>
</evidence>
<evidence type="ECO:0000256" key="10">
    <source>
        <dbReference type="ARBA" id="ARBA00023136"/>
    </source>
</evidence>